<dbReference type="Proteomes" id="UP000266673">
    <property type="component" value="Unassembled WGS sequence"/>
</dbReference>
<comment type="caution">
    <text evidence="2">The sequence shown here is derived from an EMBL/GenBank/DDBJ whole genome shotgun (WGS) entry which is preliminary data.</text>
</comment>
<evidence type="ECO:0000259" key="1">
    <source>
        <dbReference type="Pfam" id="PF00505"/>
    </source>
</evidence>
<feature type="domain" description="HMG box" evidence="1">
    <location>
        <begin position="31"/>
        <end position="90"/>
    </location>
</feature>
<evidence type="ECO:0000313" key="2">
    <source>
        <dbReference type="EMBL" id="RIB26397.1"/>
    </source>
</evidence>
<dbReference type="Gene3D" id="1.10.30.10">
    <property type="entry name" value="High mobility group box domain"/>
    <property type="match status" value="1"/>
</dbReference>
<keyword evidence="3" id="KW-1185">Reference proteome</keyword>
<sequence>MDLETSIREVLRENPISEYTPKNQFQENPRVNEFIIFRSHVSKLVSDMNVRNRSTLLSPIISGIWREMSDAEKEPYLKLKKETQEKYIRKANGDIKHNIFRCEVYSDKIIETRYEERRKDAHKKSLNYSVKTIERTSSDHDGKPCNTKPEIVNNELPATTQYPQFCQDPYSSQFYYSYDYINWYHY</sequence>
<dbReference type="InterPro" id="IPR009071">
    <property type="entry name" value="HMG_box_dom"/>
</dbReference>
<organism evidence="2 3">
    <name type="scientific">Gigaspora rosea</name>
    <dbReference type="NCBI Taxonomy" id="44941"/>
    <lineage>
        <taxon>Eukaryota</taxon>
        <taxon>Fungi</taxon>
        <taxon>Fungi incertae sedis</taxon>
        <taxon>Mucoromycota</taxon>
        <taxon>Glomeromycotina</taxon>
        <taxon>Glomeromycetes</taxon>
        <taxon>Diversisporales</taxon>
        <taxon>Gigasporaceae</taxon>
        <taxon>Gigaspora</taxon>
    </lineage>
</organism>
<dbReference type="AlphaFoldDB" id="A0A397VYJ4"/>
<proteinExistence type="predicted"/>
<evidence type="ECO:0000313" key="3">
    <source>
        <dbReference type="Proteomes" id="UP000266673"/>
    </source>
</evidence>
<gene>
    <name evidence="2" type="ORF">C2G38_2030265</name>
</gene>
<accession>A0A397VYJ4</accession>
<dbReference type="SUPFAM" id="SSF47095">
    <property type="entry name" value="HMG-box"/>
    <property type="match status" value="1"/>
</dbReference>
<name>A0A397VYJ4_9GLOM</name>
<dbReference type="EMBL" id="QKWP01000137">
    <property type="protein sequence ID" value="RIB26397.1"/>
    <property type="molecule type" value="Genomic_DNA"/>
</dbReference>
<dbReference type="Pfam" id="PF00505">
    <property type="entry name" value="HMG_box"/>
    <property type="match status" value="1"/>
</dbReference>
<dbReference type="InterPro" id="IPR036910">
    <property type="entry name" value="HMG_box_dom_sf"/>
</dbReference>
<reference evidence="2 3" key="1">
    <citation type="submission" date="2018-06" db="EMBL/GenBank/DDBJ databases">
        <title>Comparative genomics reveals the genomic features of Rhizophagus irregularis, R. cerebriforme, R. diaphanum and Gigaspora rosea, and their symbiotic lifestyle signature.</title>
        <authorList>
            <person name="Morin E."/>
            <person name="San Clemente H."/>
            <person name="Chen E.C.H."/>
            <person name="De La Providencia I."/>
            <person name="Hainaut M."/>
            <person name="Kuo A."/>
            <person name="Kohler A."/>
            <person name="Murat C."/>
            <person name="Tang N."/>
            <person name="Roy S."/>
            <person name="Loubradou J."/>
            <person name="Henrissat B."/>
            <person name="Grigoriev I.V."/>
            <person name="Corradi N."/>
            <person name="Roux C."/>
            <person name="Martin F.M."/>
        </authorList>
    </citation>
    <scope>NUCLEOTIDE SEQUENCE [LARGE SCALE GENOMIC DNA]</scope>
    <source>
        <strain evidence="2 3">DAOM 194757</strain>
    </source>
</reference>
<protein>
    <recommendedName>
        <fullName evidence="1">HMG box domain-containing protein</fullName>
    </recommendedName>
</protein>